<dbReference type="RefSeq" id="WP_097008024.1">
    <property type="nucleotide sequence ID" value="NZ_OBEJ01000001.1"/>
</dbReference>
<evidence type="ECO:0000256" key="1">
    <source>
        <dbReference type="SAM" id="Phobius"/>
    </source>
</evidence>
<proteinExistence type="predicted"/>
<feature type="transmembrane region" description="Helical" evidence="1">
    <location>
        <begin position="53"/>
        <end position="74"/>
    </location>
</feature>
<keyword evidence="1" id="KW-0472">Membrane</keyword>
<keyword evidence="3" id="KW-1185">Reference proteome</keyword>
<organism evidence="2 3">
    <name type="scientific">Natronoarchaeum philippinense</name>
    <dbReference type="NCBI Taxonomy" id="558529"/>
    <lineage>
        <taxon>Archaea</taxon>
        <taxon>Methanobacteriati</taxon>
        <taxon>Methanobacteriota</taxon>
        <taxon>Stenosarchaea group</taxon>
        <taxon>Halobacteria</taxon>
        <taxon>Halobacteriales</taxon>
        <taxon>Natronoarchaeaceae</taxon>
    </lineage>
</organism>
<reference evidence="2 3" key="1">
    <citation type="submission" date="2017-09" db="EMBL/GenBank/DDBJ databases">
        <authorList>
            <person name="Ehlers B."/>
            <person name="Leendertz F.H."/>
        </authorList>
    </citation>
    <scope>NUCLEOTIDE SEQUENCE [LARGE SCALE GENOMIC DNA]</scope>
    <source>
        <strain evidence="2 3">DSM 27208</strain>
    </source>
</reference>
<accession>A0A285NA17</accession>
<evidence type="ECO:0000313" key="2">
    <source>
        <dbReference type="EMBL" id="SNZ06158.1"/>
    </source>
</evidence>
<sequence length="79" mass="8325">MASFDTWLRAGGLLGFGSLVYAIFYAAATPLVGVHKDLAPADSQLPHWADLSVTWFPAVILASLLVMVIAAATLRRGGP</sequence>
<evidence type="ECO:0000313" key="3">
    <source>
        <dbReference type="Proteomes" id="UP000219453"/>
    </source>
</evidence>
<dbReference type="Proteomes" id="UP000219453">
    <property type="component" value="Unassembled WGS sequence"/>
</dbReference>
<keyword evidence="1" id="KW-0812">Transmembrane</keyword>
<protein>
    <submittedName>
        <fullName evidence="2">Uncharacterized protein</fullName>
    </submittedName>
</protein>
<dbReference type="EMBL" id="OBEJ01000001">
    <property type="protein sequence ID" value="SNZ06158.1"/>
    <property type="molecule type" value="Genomic_DNA"/>
</dbReference>
<gene>
    <name evidence="2" type="ORF">SAMN06269185_1069</name>
</gene>
<keyword evidence="1" id="KW-1133">Transmembrane helix</keyword>
<dbReference type="AlphaFoldDB" id="A0A285NA17"/>
<name>A0A285NA17_NATPI</name>
<feature type="transmembrane region" description="Helical" evidence="1">
    <location>
        <begin position="12"/>
        <end position="33"/>
    </location>
</feature>